<dbReference type="Proteomes" id="UP000253046">
    <property type="component" value="Unassembled WGS sequence"/>
</dbReference>
<reference evidence="1 2" key="1">
    <citation type="submission" date="2018-06" db="EMBL/GenBank/DDBJ databases">
        <title>Genomic Encyclopedia of Type Strains, Phase IV (KMG-IV): sequencing the most valuable type-strain genomes for metagenomic binning, comparative biology and taxonomic classification.</title>
        <authorList>
            <person name="Goeker M."/>
        </authorList>
    </citation>
    <scope>NUCLEOTIDE SEQUENCE [LARGE SCALE GENOMIC DNA]</scope>
    <source>
        <strain evidence="1 2">DSM 30166</strain>
    </source>
</reference>
<keyword evidence="2" id="KW-1185">Reference proteome</keyword>
<name>A0A366I5R5_9GAMM</name>
<organism evidence="1 2">
    <name type="scientific">Brenneria salicis ATCC 15712 = DSM 30166</name>
    <dbReference type="NCBI Taxonomy" id="714314"/>
    <lineage>
        <taxon>Bacteria</taxon>
        <taxon>Pseudomonadati</taxon>
        <taxon>Pseudomonadota</taxon>
        <taxon>Gammaproteobacteria</taxon>
        <taxon>Enterobacterales</taxon>
        <taxon>Pectobacteriaceae</taxon>
        <taxon>Brenneria</taxon>
    </lineage>
</organism>
<dbReference type="AlphaFoldDB" id="A0A366I5R5"/>
<comment type="caution">
    <text evidence="1">The sequence shown here is derived from an EMBL/GenBank/DDBJ whole genome shotgun (WGS) entry which is preliminary data.</text>
</comment>
<gene>
    <name evidence="1" type="ORF">DES54_11722</name>
</gene>
<evidence type="ECO:0000313" key="1">
    <source>
        <dbReference type="EMBL" id="RBP62280.1"/>
    </source>
</evidence>
<evidence type="ECO:0000313" key="2">
    <source>
        <dbReference type="Proteomes" id="UP000253046"/>
    </source>
</evidence>
<dbReference type="EMBL" id="QNRY01000017">
    <property type="protein sequence ID" value="RBP62280.1"/>
    <property type="molecule type" value="Genomic_DNA"/>
</dbReference>
<sequence>MVMSLSGLNSRNQYSGLLTRRCEGLLSHLFPALCLLSFSSFSNFSFLSERFSSVIPFSVFSFGAKGNAIYFINPQWFFIGLIRKPTSFVSEASRAVQQRGK</sequence>
<protein>
    <submittedName>
        <fullName evidence="1">Uncharacterized protein</fullName>
    </submittedName>
</protein>
<proteinExistence type="predicted"/>
<accession>A0A366I5R5</accession>